<dbReference type="EMBL" id="QFAS01000001">
    <property type="protein sequence ID" value="PWG54974.1"/>
    <property type="molecule type" value="Genomic_DNA"/>
</dbReference>
<dbReference type="Proteomes" id="UP000029488">
    <property type="component" value="Chromosome"/>
</dbReference>
<reference evidence="1 15" key="1">
    <citation type="journal article" date="2014" name="BMC Genomics">
        <title>Unusual genome complexity in Lactobacillus salivarius JCM1046.</title>
        <authorList>
            <person name="Raftis E.J."/>
            <person name="Forde B.M."/>
            <person name="Claesson M.J."/>
            <person name="O'Toole P.W."/>
        </authorList>
    </citation>
    <scope>NUCLEOTIDE SEQUENCE [LARGE SCALE GENOMIC DNA]</scope>
    <source>
        <strain evidence="1 15">JCM1046</strain>
    </source>
</reference>
<dbReference type="EMBL" id="NBEB01000006">
    <property type="protein sequence ID" value="OQQ86574.1"/>
    <property type="molecule type" value="Genomic_DNA"/>
</dbReference>
<dbReference type="GeneID" id="89464831"/>
<dbReference type="EMBL" id="CP017107">
    <property type="protein sequence ID" value="AOO73059.1"/>
    <property type="molecule type" value="Genomic_DNA"/>
</dbReference>
<dbReference type="EMBL" id="CP020858">
    <property type="protein sequence ID" value="ARU20021.1"/>
    <property type="molecule type" value="Genomic_DNA"/>
</dbReference>
<evidence type="ECO:0000313" key="1">
    <source>
        <dbReference type="EMBL" id="AIR09892.1"/>
    </source>
</evidence>
<reference evidence="14 26" key="12">
    <citation type="submission" date="2022-12" db="EMBL/GenBank/DDBJ databases">
        <title>Assessment of beneficial effects and identification of host adaptation-associated genes of Ligilactobacillus salivarius isolated from Meles meles.</title>
        <authorList>
            <person name="Wang Y."/>
        </authorList>
    </citation>
    <scope>NUCLEOTIDE SEQUENCE [LARGE SCALE GENOMIC DNA]</scope>
    <source>
        <strain evidence="14 26">S35</strain>
    </source>
</reference>
<evidence type="ECO:0000313" key="25">
    <source>
        <dbReference type="Proteomes" id="UP000471678"/>
    </source>
</evidence>
<dbReference type="EMBL" id="NFHF01000017">
    <property type="protein sequence ID" value="OUN18039.1"/>
    <property type="molecule type" value="Genomic_DNA"/>
</dbReference>
<evidence type="ECO:0000313" key="8">
    <source>
        <dbReference type="EMBL" id="MYY72788.1"/>
    </source>
</evidence>
<evidence type="ECO:0000313" key="19">
    <source>
        <dbReference type="Proteomes" id="UP000195378"/>
    </source>
</evidence>
<dbReference type="Proteomes" id="UP000245607">
    <property type="component" value="Unassembled WGS sequence"/>
</dbReference>
<reference evidence="4" key="11">
    <citation type="submission" date="2021-09" db="EMBL/GenBank/DDBJ databases">
        <authorList>
            <person name="Gilroy R."/>
        </authorList>
    </citation>
    <scope>NUCLEOTIDE SEQUENCE</scope>
    <source>
        <strain evidence="4">CHK189-29639</strain>
    </source>
</reference>
<evidence type="ECO:0000313" key="2">
    <source>
        <dbReference type="EMBL" id="AOO73059.1"/>
    </source>
</evidence>
<reference evidence="3 19" key="4">
    <citation type="submission" date="2017-04" db="EMBL/GenBank/DDBJ databases">
        <title>Complete genome sequence of Lactobacillus salivarius ZLS006, a probiotic strain isolated from healthy piglet.</title>
        <authorList>
            <person name="Zhang D."/>
        </authorList>
    </citation>
    <scope>NUCLEOTIDE SEQUENCE [LARGE SCALE GENOMIC DNA]</scope>
    <source>
        <strain evidence="3 19">ZLS006</strain>
    </source>
</reference>
<dbReference type="Proteomes" id="UP001174888">
    <property type="component" value="Unassembled WGS sequence"/>
</dbReference>
<reference evidence="20" key="5">
    <citation type="submission" date="2017-04" db="EMBL/GenBank/DDBJ databases">
        <title>Function of individual gut microbiota members based on whole genome sequencing of pure cultures obtained from chicken caecum.</title>
        <authorList>
            <person name="Medvecky M."/>
            <person name="Cejkova D."/>
            <person name="Polansky O."/>
            <person name="Karasova D."/>
            <person name="Kubasova T."/>
            <person name="Cizek A."/>
            <person name="Rychlik I."/>
        </authorList>
    </citation>
    <scope>NUCLEOTIDE SEQUENCE [LARGE SCALE GENOMIC DNA]</scope>
    <source>
        <strain evidence="20">An84</strain>
    </source>
</reference>
<dbReference type="RefSeq" id="WP_003701867.1">
    <property type="nucleotide sequence ID" value="NZ_CAKMBQ010000005.1"/>
</dbReference>
<evidence type="ECO:0000313" key="15">
    <source>
        <dbReference type="Proteomes" id="UP000029488"/>
    </source>
</evidence>
<dbReference type="EMBL" id="WKKX01000038">
    <property type="protein sequence ID" value="MSE07513.1"/>
    <property type="molecule type" value="Genomic_DNA"/>
</dbReference>
<dbReference type="EMBL" id="NBEY01000006">
    <property type="protein sequence ID" value="OQR26232.1"/>
    <property type="molecule type" value="Genomic_DNA"/>
</dbReference>
<evidence type="ECO:0000313" key="4">
    <source>
        <dbReference type="EMBL" id="HJG15388.1"/>
    </source>
</evidence>
<evidence type="ECO:0000313" key="12">
    <source>
        <dbReference type="EMBL" id="OUN18039.1"/>
    </source>
</evidence>
<dbReference type="Proteomes" id="UP000759256">
    <property type="component" value="Unassembled WGS sequence"/>
</dbReference>
<dbReference type="InterPro" id="IPR010360">
    <property type="entry name" value="DUF956"/>
</dbReference>
<reference evidence="5" key="13">
    <citation type="submission" date="2023-07" db="EMBL/GenBank/DDBJ databases">
        <title>Complete genome sequence of Ligilactobacillus salivarius SRCM217594 isolated from Gallus gallus domesticus feces.</title>
        <authorList>
            <person name="Yang H.-G."/>
            <person name="Ryu M.-S."/>
            <person name="Ha G.-S."/>
            <person name="Yang H.-J."/>
            <person name="Jeong D.-Y."/>
        </authorList>
    </citation>
    <scope>NUCLEOTIDE SEQUENCE</scope>
    <source>
        <strain evidence="5">SRCM217594</strain>
    </source>
</reference>
<dbReference type="AlphaFoldDB" id="A0A089RTE6"/>
<evidence type="ECO:0000313" key="13">
    <source>
        <dbReference type="EMBL" id="PWG54974.1"/>
    </source>
</evidence>
<evidence type="ECO:0000313" key="20">
    <source>
        <dbReference type="Proteomes" id="UP000196255"/>
    </source>
</evidence>
<dbReference type="Proteomes" id="UP000196255">
    <property type="component" value="Unassembled WGS sequence"/>
</dbReference>
<evidence type="ECO:0000313" key="10">
    <source>
        <dbReference type="EMBL" id="OQQ86574.1"/>
    </source>
</evidence>
<dbReference type="EMBL" id="DYVK01000046">
    <property type="protein sequence ID" value="HJG15388.1"/>
    <property type="molecule type" value="Genomic_DNA"/>
</dbReference>
<organism evidence="1 15">
    <name type="scientific">Ligilactobacillus salivarius</name>
    <dbReference type="NCBI Taxonomy" id="1624"/>
    <lineage>
        <taxon>Bacteria</taxon>
        <taxon>Bacillati</taxon>
        <taxon>Bacillota</taxon>
        <taxon>Bacilli</taxon>
        <taxon>Lactobacillales</taxon>
        <taxon>Lactobacillaceae</taxon>
        <taxon>Ligilactobacillus</taxon>
    </lineage>
</organism>
<dbReference type="EMBL" id="VSUB01000009">
    <property type="protein sequence ID" value="MYY65282.1"/>
    <property type="molecule type" value="Genomic_DNA"/>
</dbReference>
<dbReference type="Proteomes" id="UP000094723">
    <property type="component" value="Chromosome"/>
</dbReference>
<evidence type="ECO:0000313" key="21">
    <source>
        <dbReference type="Proteomes" id="UP000245607"/>
    </source>
</evidence>
<proteinExistence type="predicted"/>
<reference evidence="17 18" key="3">
    <citation type="submission" date="2017-03" db="EMBL/GenBank/DDBJ databases">
        <title>Phylogenomics and comparative genomics of Lactobacillus salivarius, a mammalian gut commensal.</title>
        <authorList>
            <person name="Harris H.M."/>
        </authorList>
    </citation>
    <scope>NUCLEOTIDE SEQUENCE [LARGE SCALE GENOMIC DNA]</scope>
    <source>
        <strain evidence="11 17">AH4231</strain>
        <strain evidence="10 18">LMG 14477</strain>
    </source>
</reference>
<evidence type="ECO:0000313" key="14">
    <source>
        <dbReference type="EMBL" id="WHS17528.1"/>
    </source>
</evidence>
<dbReference type="Proteomes" id="UP000471678">
    <property type="component" value="Unassembled WGS sequence"/>
</dbReference>
<evidence type="ECO:0000313" key="24">
    <source>
        <dbReference type="Proteomes" id="UP000471300"/>
    </source>
</evidence>
<reference evidence="13 21" key="7">
    <citation type="submission" date="2018-05" db="EMBL/GenBank/DDBJ databases">
        <title>Lactobacillus salivarius genome sequencing and assembly.</title>
        <authorList>
            <person name="Audisio C."/>
            <person name="Albarracin L."/>
            <person name="Torres M.J."/>
            <person name="Hebert E.M."/>
            <person name="Saavedra L."/>
        </authorList>
    </citation>
    <scope>NUCLEOTIDE SEQUENCE [LARGE SCALE GENOMIC DNA]</scope>
    <source>
        <strain evidence="13 21">A3iob</strain>
    </source>
</reference>
<dbReference type="Proteomes" id="UP000470980">
    <property type="component" value="Unassembled WGS sequence"/>
</dbReference>
<protein>
    <submittedName>
        <fullName evidence="13">DUF956 domain-containing protein</fullName>
    </submittedName>
    <submittedName>
        <fullName evidence="4">DUF956 family protein</fullName>
    </submittedName>
    <submittedName>
        <fullName evidence="1">Putative regulator of the mannose operon, ManO</fullName>
    </submittedName>
</protein>
<evidence type="ECO:0000313" key="16">
    <source>
        <dbReference type="Proteomes" id="UP000094723"/>
    </source>
</evidence>
<evidence type="ECO:0000313" key="6">
    <source>
        <dbReference type="EMBL" id="MSE07513.1"/>
    </source>
</evidence>
<gene>
    <name evidence="12" type="ORF">B5G36_07495</name>
    <name evidence="11" type="ORF">B6U37_00555</name>
    <name evidence="10" type="ORF">B6U60_00540</name>
    <name evidence="3" type="ORF">B7R82_08770</name>
    <name evidence="2" type="ORF">BHF65_01920</name>
    <name evidence="13" type="ORF">DB362_00480</name>
    <name evidence="9" type="ORF">FYL06_07420</name>
    <name evidence="8" type="ORF">FYL10_03710</name>
    <name evidence="7" type="ORF">FYL25_07715</name>
    <name evidence="6" type="ORF">GKC33_01895</name>
    <name evidence="4" type="ORF">K8V06_04510</name>
    <name evidence="1" type="ORF">LSJ_0128</name>
    <name evidence="14" type="ORF">O2U02_08730</name>
    <name evidence="5" type="ORF">QYC35_08165</name>
</gene>
<dbReference type="Proteomes" id="UP000471300">
    <property type="component" value="Unassembled WGS sequence"/>
</dbReference>
<dbReference type="EMBL" id="JAUIQT010000001">
    <property type="protein sequence ID" value="MDN4834158.1"/>
    <property type="molecule type" value="Genomic_DNA"/>
</dbReference>
<dbReference type="EMBL" id="VSTU01000013">
    <property type="protein sequence ID" value="MYZ66777.1"/>
    <property type="molecule type" value="Genomic_DNA"/>
</dbReference>
<dbReference type="Proteomes" id="UP001224533">
    <property type="component" value="Chromosome"/>
</dbReference>
<dbReference type="EMBL" id="CP007646">
    <property type="protein sequence ID" value="AIR09892.1"/>
    <property type="molecule type" value="Genomic_DNA"/>
</dbReference>
<evidence type="ECO:0000313" key="11">
    <source>
        <dbReference type="EMBL" id="OQR26232.1"/>
    </source>
</evidence>
<reference evidence="12" key="6">
    <citation type="journal article" date="2018" name="BMC Genomics">
        <title>Whole genome sequencing and function prediction of 133 gut anaerobes isolated from chicken caecum in pure cultures.</title>
        <authorList>
            <person name="Medvecky M."/>
            <person name="Cejkova D."/>
            <person name="Polansky O."/>
            <person name="Karasova D."/>
            <person name="Kubasova T."/>
            <person name="Cizek A."/>
            <person name="Rychlik I."/>
        </authorList>
    </citation>
    <scope>NUCLEOTIDE SEQUENCE</scope>
    <source>
        <strain evidence="12">An84</strain>
    </source>
</reference>
<evidence type="ECO:0000313" key="26">
    <source>
        <dbReference type="Proteomes" id="UP001224533"/>
    </source>
</evidence>
<reference evidence="4" key="10">
    <citation type="journal article" date="2021" name="PeerJ">
        <title>Extensive microbial diversity within the chicken gut microbiome revealed by metagenomics and culture.</title>
        <authorList>
            <person name="Gilroy R."/>
            <person name="Ravi A."/>
            <person name="Getino M."/>
            <person name="Pursley I."/>
            <person name="Horton D.L."/>
            <person name="Alikhan N.F."/>
            <person name="Baker D."/>
            <person name="Gharbi K."/>
            <person name="Hall N."/>
            <person name="Watson M."/>
            <person name="Adriaenssens E.M."/>
            <person name="Foster-Nyarko E."/>
            <person name="Jarju S."/>
            <person name="Secka A."/>
            <person name="Antonio M."/>
            <person name="Oren A."/>
            <person name="Chaudhuri R.R."/>
            <person name="La Ragione R."/>
            <person name="Hildebrand F."/>
            <person name="Pallen M.J."/>
        </authorList>
    </citation>
    <scope>NUCLEOTIDE SEQUENCE</scope>
    <source>
        <strain evidence="4">CHK189-29639</strain>
    </source>
</reference>
<reference evidence="23 24" key="9">
    <citation type="journal article" date="2020" name="Food Funct.">
        <title>Screening of Lactobacillus salivarius strains from the feces of Chinese populations and the evaluation of their effects against intestinal inflammation in mice.</title>
        <authorList>
            <person name="Zhai Q."/>
            <person name="Shen X."/>
            <person name="Cen S."/>
            <person name="Zhang C."/>
            <person name="Tian F."/>
            <person name="Zhao J."/>
            <person name="Zhang H."/>
            <person name="Xue Y."/>
            <person name="Chen W."/>
        </authorList>
    </citation>
    <scope>NUCLEOTIDE SEQUENCE [LARGE SCALE GENOMIC DNA]</scope>
    <source>
        <strain evidence="7 25">FYNDL5_1.scaf</strain>
        <strain evidence="9 24">FZJTZ28M4.scaf</strain>
        <strain evidence="8 23">FZJTZ9M6.scaf</strain>
    </source>
</reference>
<sequence>MVKSLNTKMDMSCKGTWYRNGPFYGNIMVGDNAFEFYNETKLQDYIQIPWDEITYVVADVYFGGKYIPRFEIRTKSNGTFRFSARNSRQTLRAIKARIPRESLRKAPSMGFILKHRFKNLGKMILKKKA</sequence>
<dbReference type="EMBL" id="CP114509">
    <property type="protein sequence ID" value="WHS17528.1"/>
    <property type="molecule type" value="Genomic_DNA"/>
</dbReference>
<dbReference type="Proteomes" id="UP000195378">
    <property type="component" value="Chromosome"/>
</dbReference>
<accession>A0A089RTE6</accession>
<evidence type="ECO:0000313" key="7">
    <source>
        <dbReference type="EMBL" id="MYY65282.1"/>
    </source>
</evidence>
<dbReference type="PIRSF" id="PIRSF021265">
    <property type="entry name" value="DUF956"/>
    <property type="match status" value="1"/>
</dbReference>
<dbReference type="Proteomes" id="UP000192638">
    <property type="component" value="Unassembled WGS sequence"/>
</dbReference>
<evidence type="ECO:0000313" key="23">
    <source>
        <dbReference type="Proteomes" id="UP000470980"/>
    </source>
</evidence>
<dbReference type="Pfam" id="PF06115">
    <property type="entry name" value="DUF956"/>
    <property type="match status" value="1"/>
</dbReference>
<evidence type="ECO:0000313" key="3">
    <source>
        <dbReference type="EMBL" id="ARU20021.1"/>
    </source>
</evidence>
<name>A0A089RTE6_9LACO</name>
<dbReference type="KEGG" id="lsj:LSJ_0128"/>
<evidence type="ECO:0000313" key="5">
    <source>
        <dbReference type="EMBL" id="MDN4834158.1"/>
    </source>
</evidence>
<evidence type="ECO:0000313" key="18">
    <source>
        <dbReference type="Proteomes" id="UP000192638"/>
    </source>
</evidence>
<dbReference type="EMBL" id="VSTR01000003">
    <property type="protein sequence ID" value="MYY72788.1"/>
    <property type="molecule type" value="Genomic_DNA"/>
</dbReference>
<dbReference type="Proteomes" id="UP000192353">
    <property type="component" value="Unassembled WGS sequence"/>
</dbReference>
<evidence type="ECO:0000313" key="22">
    <source>
        <dbReference type="Proteomes" id="UP000467635"/>
    </source>
</evidence>
<reference evidence="2 16" key="2">
    <citation type="submission" date="2016-09" db="EMBL/GenBank/DDBJ databases">
        <title>Complete Genome Sequence of Lactobacillus salivarius Jin.</title>
        <authorList>
            <person name="Jin N."/>
            <person name="Li C."/>
            <person name="Wang M."/>
            <person name="Ren D."/>
            <person name="Di Y."/>
            <person name="Pan R."/>
            <person name="Du S."/>
            <person name="Lu H."/>
            <person name="Li X."/>
            <person name="Tian M."/>
        </authorList>
    </citation>
    <scope>NUCLEOTIDE SEQUENCE [LARGE SCALE GENOMIC DNA]</scope>
    <source>
        <strain evidence="2 16">CICC 23174</strain>
    </source>
</reference>
<evidence type="ECO:0000313" key="17">
    <source>
        <dbReference type="Proteomes" id="UP000192353"/>
    </source>
</evidence>
<evidence type="ECO:0000313" key="9">
    <source>
        <dbReference type="EMBL" id="MYZ66777.1"/>
    </source>
</evidence>
<dbReference type="Proteomes" id="UP000467635">
    <property type="component" value="Unassembled WGS sequence"/>
</dbReference>
<reference evidence="6 22" key="8">
    <citation type="submission" date="2019-11" db="EMBL/GenBank/DDBJ databases">
        <title>Draft Genome Sequence of Plant Growth-Promoting Rhizosphere-Associated Bacteria.</title>
        <authorList>
            <person name="Vasilyev I.Y."/>
            <person name="Radchenko V."/>
            <person name="Ilnitskaya E.V."/>
        </authorList>
    </citation>
    <scope>NUCLEOTIDE SEQUENCE [LARGE SCALE GENOMIC DNA]</scope>
    <source>
        <strain evidence="6 22">VRA_01-1sq_f</strain>
    </source>
</reference>